<reference evidence="4" key="1">
    <citation type="submission" date="2020-07" db="EMBL/GenBank/DDBJ databases">
        <title>Huge and variable diversity of episymbiotic CPR bacteria and DPANN archaea in groundwater ecosystems.</title>
        <authorList>
            <person name="He C.Y."/>
            <person name="Keren R."/>
            <person name="Whittaker M."/>
            <person name="Farag I.F."/>
            <person name="Doudna J."/>
            <person name="Cate J.H.D."/>
            <person name="Banfield J.F."/>
        </authorList>
    </citation>
    <scope>NUCLEOTIDE SEQUENCE</scope>
    <source>
        <strain evidence="4">NC_groundwater_717_Ag_S-0.2um_59_8</strain>
    </source>
</reference>
<feature type="transmembrane region" description="Helical" evidence="2">
    <location>
        <begin position="207"/>
        <end position="228"/>
    </location>
</feature>
<feature type="transmembrane region" description="Helical" evidence="2">
    <location>
        <begin position="160"/>
        <end position="184"/>
    </location>
</feature>
<dbReference type="AlphaFoldDB" id="A0A932GR06"/>
<dbReference type="InterPro" id="IPR036163">
    <property type="entry name" value="HMA_dom_sf"/>
</dbReference>
<dbReference type="EMBL" id="JACPSX010000233">
    <property type="protein sequence ID" value="MBI3015771.1"/>
    <property type="molecule type" value="Genomic_DNA"/>
</dbReference>
<keyword evidence="2" id="KW-0472">Membrane</keyword>
<dbReference type="InterPro" id="IPR006121">
    <property type="entry name" value="HMA_dom"/>
</dbReference>
<comment type="caution">
    <text evidence="4">The sequence shown here is derived from an EMBL/GenBank/DDBJ whole genome shotgun (WGS) entry which is preliminary data.</text>
</comment>
<name>A0A932GR06_UNCTE</name>
<keyword evidence="2" id="KW-0812">Transmembrane</keyword>
<feature type="domain" description="HMA" evidence="3">
    <location>
        <begin position="4"/>
        <end position="70"/>
    </location>
</feature>
<protein>
    <submittedName>
        <fullName evidence="4">Cation-translocating P-type ATPase</fullName>
    </submittedName>
</protein>
<dbReference type="InterPro" id="IPR017969">
    <property type="entry name" value="Heavy-metal-associated_CS"/>
</dbReference>
<feature type="transmembrane region" description="Helical" evidence="2">
    <location>
        <begin position="130"/>
        <end position="148"/>
    </location>
</feature>
<evidence type="ECO:0000259" key="3">
    <source>
        <dbReference type="PROSITE" id="PS50846"/>
    </source>
</evidence>
<sequence length="240" mass="25179">MGIVEQTFEIEGMSCPSCARKIEAGLAGLSGVVLAKVEFPARRARVEYNPEQLSSATVEETLQGLGYGARKTDAVEEPVQGQVTPVWKRSLKIGVLASLGLLGFYVGVTWLGGGRTFALLRSLLAEDGPYVAGIVSGFGVQMSLFTYLRGAMHGVVGTGASAAVATSGSGVSGTAMVACCLHHLTEILPLAGFTGAALFFSEYKRSLMSLGLVATALGILWMGGLIYYHRRKGCLVPATR</sequence>
<dbReference type="Pfam" id="PF00403">
    <property type="entry name" value="HMA"/>
    <property type="match status" value="1"/>
</dbReference>
<dbReference type="Gene3D" id="3.30.70.100">
    <property type="match status" value="1"/>
</dbReference>
<dbReference type="CDD" id="cd00371">
    <property type="entry name" value="HMA"/>
    <property type="match status" value="1"/>
</dbReference>
<keyword evidence="1" id="KW-0479">Metal-binding</keyword>
<feature type="transmembrane region" description="Helical" evidence="2">
    <location>
        <begin position="93"/>
        <end position="110"/>
    </location>
</feature>
<dbReference type="PROSITE" id="PS50846">
    <property type="entry name" value="HMA_2"/>
    <property type="match status" value="1"/>
</dbReference>
<evidence type="ECO:0000256" key="2">
    <source>
        <dbReference type="SAM" id="Phobius"/>
    </source>
</evidence>
<dbReference type="GO" id="GO:0046872">
    <property type="term" value="F:metal ion binding"/>
    <property type="evidence" value="ECO:0007669"/>
    <property type="project" value="UniProtKB-KW"/>
</dbReference>
<keyword evidence="2" id="KW-1133">Transmembrane helix</keyword>
<dbReference type="SUPFAM" id="SSF55008">
    <property type="entry name" value="HMA, heavy metal-associated domain"/>
    <property type="match status" value="1"/>
</dbReference>
<evidence type="ECO:0000313" key="4">
    <source>
        <dbReference type="EMBL" id="MBI3015771.1"/>
    </source>
</evidence>
<proteinExistence type="predicted"/>
<evidence type="ECO:0000313" key="5">
    <source>
        <dbReference type="Proteomes" id="UP000741360"/>
    </source>
</evidence>
<dbReference type="FunFam" id="3.30.70.100:FF:000001">
    <property type="entry name" value="ATPase copper transporting beta"/>
    <property type="match status" value="1"/>
</dbReference>
<organism evidence="4 5">
    <name type="scientific">Tectimicrobiota bacterium</name>
    <dbReference type="NCBI Taxonomy" id="2528274"/>
    <lineage>
        <taxon>Bacteria</taxon>
        <taxon>Pseudomonadati</taxon>
        <taxon>Nitrospinota/Tectimicrobiota group</taxon>
        <taxon>Candidatus Tectimicrobiota</taxon>
    </lineage>
</organism>
<dbReference type="Proteomes" id="UP000741360">
    <property type="component" value="Unassembled WGS sequence"/>
</dbReference>
<accession>A0A932GR06</accession>
<dbReference type="PROSITE" id="PS01047">
    <property type="entry name" value="HMA_1"/>
    <property type="match status" value="1"/>
</dbReference>
<evidence type="ECO:0000256" key="1">
    <source>
        <dbReference type="ARBA" id="ARBA00022723"/>
    </source>
</evidence>
<gene>
    <name evidence="4" type="ORF">HYY65_12105</name>
</gene>